<dbReference type="HOGENOM" id="CLU_1655039_0_0_1"/>
<dbReference type="EnsemblPlants" id="ORUFI07G25030.1">
    <property type="protein sequence ID" value="ORUFI07G25030.1"/>
    <property type="gene ID" value="ORUFI07G25030"/>
</dbReference>
<name>A0A0E0QBV4_ORYRU</name>
<dbReference type="Gramene" id="ORUFI07G25030.1">
    <property type="protein sequence ID" value="ORUFI07G25030.1"/>
    <property type="gene ID" value="ORUFI07G25030"/>
</dbReference>
<dbReference type="Proteomes" id="UP000008022">
    <property type="component" value="Unassembled WGS sequence"/>
</dbReference>
<proteinExistence type="predicted"/>
<reference evidence="3" key="1">
    <citation type="submission" date="2013-06" db="EMBL/GenBank/DDBJ databases">
        <authorList>
            <person name="Zhao Q."/>
        </authorList>
    </citation>
    <scope>NUCLEOTIDE SEQUENCE</scope>
    <source>
        <strain evidence="3">cv. W1943</strain>
    </source>
</reference>
<sequence length="160" mass="18227">MQQHKSTKLKKQAMPKGRKEADERNFEGKILKKEARERVRENIVLRAPLQFEAGRAQANFAVHRQLFVATARSSVGGIDDGMHGQMSCAAHMTGCRRPVHRPRRGEDVRARGIYQFCLDLMSLASSISLDRRLTALCQSKIDLDLATNAVGHMWRWRKVM</sequence>
<evidence type="ECO:0000313" key="3">
    <source>
        <dbReference type="Proteomes" id="UP000008022"/>
    </source>
</evidence>
<protein>
    <submittedName>
        <fullName evidence="2">Uncharacterized protein</fullName>
    </submittedName>
</protein>
<organism evidence="2 3">
    <name type="scientific">Oryza rufipogon</name>
    <name type="common">Brownbeard rice</name>
    <name type="synonym">Asian wild rice</name>
    <dbReference type="NCBI Taxonomy" id="4529"/>
    <lineage>
        <taxon>Eukaryota</taxon>
        <taxon>Viridiplantae</taxon>
        <taxon>Streptophyta</taxon>
        <taxon>Embryophyta</taxon>
        <taxon>Tracheophyta</taxon>
        <taxon>Spermatophyta</taxon>
        <taxon>Magnoliopsida</taxon>
        <taxon>Liliopsida</taxon>
        <taxon>Poales</taxon>
        <taxon>Poaceae</taxon>
        <taxon>BOP clade</taxon>
        <taxon>Oryzoideae</taxon>
        <taxon>Oryzeae</taxon>
        <taxon>Oryzinae</taxon>
        <taxon>Oryza</taxon>
    </lineage>
</organism>
<reference evidence="2" key="2">
    <citation type="submission" date="2015-06" db="UniProtKB">
        <authorList>
            <consortium name="EnsemblPlants"/>
        </authorList>
    </citation>
    <scope>IDENTIFICATION</scope>
</reference>
<accession>A0A0E0QBV4</accession>
<evidence type="ECO:0000313" key="2">
    <source>
        <dbReference type="EnsemblPlants" id="ORUFI07G25030.1"/>
    </source>
</evidence>
<feature type="compositionally biased region" description="Basic residues" evidence="1">
    <location>
        <begin position="1"/>
        <end position="13"/>
    </location>
</feature>
<evidence type="ECO:0000256" key="1">
    <source>
        <dbReference type="SAM" id="MobiDB-lite"/>
    </source>
</evidence>
<dbReference type="AlphaFoldDB" id="A0A0E0QBV4"/>
<keyword evidence="3" id="KW-1185">Reference proteome</keyword>
<feature type="region of interest" description="Disordered" evidence="1">
    <location>
        <begin position="1"/>
        <end position="26"/>
    </location>
</feature>
<feature type="compositionally biased region" description="Basic and acidic residues" evidence="1">
    <location>
        <begin position="17"/>
        <end position="26"/>
    </location>
</feature>